<dbReference type="PANTHER" id="PTHR30086">
    <property type="entry name" value="ARGININE EXPORTER PROTEIN ARGO"/>
    <property type="match status" value="1"/>
</dbReference>
<name>A0A840EWR5_9ACTN</name>
<proteinExistence type="predicted"/>
<feature type="transmembrane region" description="Helical" evidence="6">
    <location>
        <begin position="186"/>
        <end position="204"/>
    </location>
</feature>
<keyword evidence="5 6" id="KW-0472">Membrane</keyword>
<feature type="transmembrane region" description="Helical" evidence="6">
    <location>
        <begin position="143"/>
        <end position="165"/>
    </location>
</feature>
<dbReference type="EMBL" id="JACIFP010000001">
    <property type="protein sequence ID" value="MBB4136112.1"/>
    <property type="molecule type" value="Genomic_DNA"/>
</dbReference>
<evidence type="ECO:0000256" key="6">
    <source>
        <dbReference type="SAM" id="Phobius"/>
    </source>
</evidence>
<evidence type="ECO:0000256" key="1">
    <source>
        <dbReference type="ARBA" id="ARBA00004651"/>
    </source>
</evidence>
<feature type="transmembrane region" description="Helical" evidence="6">
    <location>
        <begin position="40"/>
        <end position="62"/>
    </location>
</feature>
<dbReference type="GO" id="GO:0015171">
    <property type="term" value="F:amino acid transmembrane transporter activity"/>
    <property type="evidence" value="ECO:0007669"/>
    <property type="project" value="TreeGrafter"/>
</dbReference>
<gene>
    <name evidence="7" type="ORF">BKA16_002664</name>
</gene>
<dbReference type="PANTHER" id="PTHR30086:SF20">
    <property type="entry name" value="ARGININE EXPORTER PROTEIN ARGO-RELATED"/>
    <property type="match status" value="1"/>
</dbReference>
<feature type="transmembrane region" description="Helical" evidence="6">
    <location>
        <begin position="6"/>
        <end position="28"/>
    </location>
</feature>
<organism evidence="7 8">
    <name type="scientific">Gordonia humi</name>
    <dbReference type="NCBI Taxonomy" id="686429"/>
    <lineage>
        <taxon>Bacteria</taxon>
        <taxon>Bacillati</taxon>
        <taxon>Actinomycetota</taxon>
        <taxon>Actinomycetes</taxon>
        <taxon>Mycobacteriales</taxon>
        <taxon>Gordoniaceae</taxon>
        <taxon>Gordonia</taxon>
    </lineage>
</organism>
<keyword evidence="3 6" id="KW-0812">Transmembrane</keyword>
<evidence type="ECO:0000256" key="2">
    <source>
        <dbReference type="ARBA" id="ARBA00022475"/>
    </source>
</evidence>
<keyword evidence="8" id="KW-1185">Reference proteome</keyword>
<comment type="subcellular location">
    <subcellularLocation>
        <location evidence="1">Cell membrane</location>
        <topology evidence="1">Multi-pass membrane protein</topology>
    </subcellularLocation>
</comment>
<reference evidence="7 8" key="1">
    <citation type="submission" date="2020-08" db="EMBL/GenBank/DDBJ databases">
        <title>Sequencing the genomes of 1000 actinobacteria strains.</title>
        <authorList>
            <person name="Klenk H.-P."/>
        </authorList>
    </citation>
    <scope>NUCLEOTIDE SEQUENCE [LARGE SCALE GENOMIC DNA]</scope>
    <source>
        <strain evidence="7 8">DSM 45298</strain>
    </source>
</reference>
<evidence type="ECO:0000256" key="5">
    <source>
        <dbReference type="ARBA" id="ARBA00023136"/>
    </source>
</evidence>
<keyword evidence="4 6" id="KW-1133">Transmembrane helix</keyword>
<evidence type="ECO:0000256" key="3">
    <source>
        <dbReference type="ARBA" id="ARBA00022692"/>
    </source>
</evidence>
<dbReference type="Pfam" id="PF01810">
    <property type="entry name" value="LysE"/>
    <property type="match status" value="1"/>
</dbReference>
<evidence type="ECO:0000256" key="4">
    <source>
        <dbReference type="ARBA" id="ARBA00022989"/>
    </source>
</evidence>
<accession>A0A840EWR5</accession>
<protein>
    <submittedName>
        <fullName evidence="7">Threonine/homoserine/homoserine lactone efflux protein</fullName>
    </submittedName>
</protein>
<dbReference type="Proteomes" id="UP000551501">
    <property type="component" value="Unassembled WGS sequence"/>
</dbReference>
<dbReference type="RefSeq" id="WP_183371088.1">
    <property type="nucleotide sequence ID" value="NZ_BAABHL010000003.1"/>
</dbReference>
<dbReference type="InterPro" id="IPR001123">
    <property type="entry name" value="LeuE-type"/>
</dbReference>
<feature type="transmembrane region" description="Helical" evidence="6">
    <location>
        <begin position="68"/>
        <end position="85"/>
    </location>
</feature>
<sequence>MQTGLIVSFWAVSAMFVMTPGADWAYAIAAGMRGHTVPSVGGMLGGHLAATAIVATGVAAVVAGSPNAMVGLTVAGAAYVGWLGWSTLRDPPIPGDATADDAQRSWLAQAGRGFGVSALNPKVLLLFVALLPQFTSPTSSWPVGVQILLLGGVHVATTAVVYFTVARGAGRLLTGRPRLARAVGRASGAIMMAVAVVLIAEQILSR</sequence>
<evidence type="ECO:0000313" key="7">
    <source>
        <dbReference type="EMBL" id="MBB4136112.1"/>
    </source>
</evidence>
<keyword evidence="2" id="KW-1003">Cell membrane</keyword>
<dbReference type="GO" id="GO:0005886">
    <property type="term" value="C:plasma membrane"/>
    <property type="evidence" value="ECO:0007669"/>
    <property type="project" value="UniProtKB-SubCell"/>
</dbReference>
<dbReference type="AlphaFoldDB" id="A0A840EWR5"/>
<comment type="caution">
    <text evidence="7">The sequence shown here is derived from an EMBL/GenBank/DDBJ whole genome shotgun (WGS) entry which is preliminary data.</text>
</comment>
<evidence type="ECO:0000313" key="8">
    <source>
        <dbReference type="Proteomes" id="UP000551501"/>
    </source>
</evidence>